<dbReference type="EC" id="2.8.1.2" evidence="3"/>
<dbReference type="InterPro" id="IPR051126">
    <property type="entry name" value="Thiosulfate_sulfurtransferase"/>
</dbReference>
<organism evidence="3 4">
    <name type="scientific">Thiomonas delicata</name>
    <name type="common">Thiomonas cuprina</name>
    <dbReference type="NCBI Taxonomy" id="364030"/>
    <lineage>
        <taxon>Bacteria</taxon>
        <taxon>Pseudomonadati</taxon>
        <taxon>Pseudomonadota</taxon>
        <taxon>Betaproteobacteria</taxon>
        <taxon>Burkholderiales</taxon>
        <taxon>Thiomonas</taxon>
    </lineage>
</organism>
<dbReference type="Pfam" id="PF00581">
    <property type="entry name" value="Rhodanese"/>
    <property type="match status" value="2"/>
</dbReference>
<feature type="domain" description="Rhodanese" evidence="2">
    <location>
        <begin position="68"/>
        <end position="183"/>
    </location>
</feature>
<evidence type="ECO:0000256" key="1">
    <source>
        <dbReference type="ARBA" id="ARBA00022737"/>
    </source>
</evidence>
<protein>
    <submittedName>
        <fullName evidence="3">Putative 3-mercaptopyruvate sulfurtransferase</fullName>
        <ecNumber evidence="3">2.8.1.2</ecNumber>
    </submittedName>
</protein>
<keyword evidence="3" id="KW-0670">Pyruvate</keyword>
<feature type="domain" description="Rhodanese" evidence="2">
    <location>
        <begin position="214"/>
        <end position="330"/>
    </location>
</feature>
<keyword evidence="3" id="KW-0808">Transferase</keyword>
<dbReference type="EMBL" id="FLMQ01000056">
    <property type="protein sequence ID" value="SBP88423.1"/>
    <property type="molecule type" value="Genomic_DNA"/>
</dbReference>
<evidence type="ECO:0000313" key="3">
    <source>
        <dbReference type="EMBL" id="SBP88423.1"/>
    </source>
</evidence>
<name>A0A238D551_THIDL</name>
<sequence length="349" mass="37095">MPGMTSDPSPRHLSASRPSAAWARIRRGCFLAWALAAWALSQSVGAAQPGVQGGAFGPLLTPAALLAQLPGVRVVDLREAEGADASYAAGHIPGAVSAPYAAWRGPADNPGELLPVARYVALVRSLGVDAQTPVVLVADGGDPSDFGAPARVYWTLKWLGVQHLAILNGGMAAWTRAGLPVTRQAARARPSRFTPRFDAAILATRAAVSRDVQDPRAALLLDARPRAFYLGRVKAPAAAKPGTLPGALDFDNARWFPGDSGALPDAAVLQRVAQGLPPMDPKRPVVSFCNTGHWAATNWFVLSEVLHRPDVKLYPGSMVDWSRAGEPMAHVPGRFEQLWTQLKQAWQGL</sequence>
<dbReference type="PANTHER" id="PTHR43855">
    <property type="entry name" value="THIOSULFATE SULFURTRANSFERASE"/>
    <property type="match status" value="1"/>
</dbReference>
<reference evidence="3 4" key="1">
    <citation type="submission" date="2016-06" db="EMBL/GenBank/DDBJ databases">
        <authorList>
            <person name="Kjaerup R.B."/>
            <person name="Dalgaard T.S."/>
            <person name="Juul-Madsen H.R."/>
        </authorList>
    </citation>
    <scope>NUCLEOTIDE SEQUENCE [LARGE SCALE GENOMIC DNA]</scope>
    <source>
        <strain evidence="3 4">DSM 16361</strain>
    </source>
</reference>
<accession>A0A238D551</accession>
<dbReference type="SUPFAM" id="SSF52821">
    <property type="entry name" value="Rhodanese/Cell cycle control phosphatase"/>
    <property type="match status" value="2"/>
</dbReference>
<gene>
    <name evidence="3" type="ORF">THIARS_70043</name>
</gene>
<evidence type="ECO:0000259" key="2">
    <source>
        <dbReference type="PROSITE" id="PS50206"/>
    </source>
</evidence>
<proteinExistence type="predicted"/>
<keyword evidence="1" id="KW-0677">Repeat</keyword>
<keyword evidence="4" id="KW-1185">Reference proteome</keyword>
<dbReference type="Gene3D" id="3.40.250.10">
    <property type="entry name" value="Rhodanese-like domain"/>
    <property type="match status" value="2"/>
</dbReference>
<dbReference type="CDD" id="cd01448">
    <property type="entry name" value="TST_Repeat_1"/>
    <property type="match status" value="1"/>
</dbReference>
<dbReference type="SMART" id="SM00450">
    <property type="entry name" value="RHOD"/>
    <property type="match status" value="2"/>
</dbReference>
<dbReference type="OrthoDB" id="9781034at2"/>
<dbReference type="InterPro" id="IPR001763">
    <property type="entry name" value="Rhodanese-like_dom"/>
</dbReference>
<dbReference type="PROSITE" id="PS50206">
    <property type="entry name" value="RHODANESE_3"/>
    <property type="match status" value="2"/>
</dbReference>
<dbReference type="Proteomes" id="UP000214566">
    <property type="component" value="Unassembled WGS sequence"/>
</dbReference>
<dbReference type="PANTHER" id="PTHR43855:SF1">
    <property type="entry name" value="THIOSULFATE SULFURTRANSFERASE"/>
    <property type="match status" value="1"/>
</dbReference>
<dbReference type="InterPro" id="IPR036873">
    <property type="entry name" value="Rhodanese-like_dom_sf"/>
</dbReference>
<evidence type="ECO:0000313" key="4">
    <source>
        <dbReference type="Proteomes" id="UP000214566"/>
    </source>
</evidence>
<dbReference type="AlphaFoldDB" id="A0A238D551"/>
<dbReference type="GO" id="GO:0016784">
    <property type="term" value="F:3-mercaptopyruvate sulfurtransferase activity"/>
    <property type="evidence" value="ECO:0007669"/>
    <property type="project" value="UniProtKB-EC"/>
</dbReference>